<evidence type="ECO:0000256" key="1">
    <source>
        <dbReference type="ARBA" id="ARBA00004123"/>
    </source>
</evidence>
<dbReference type="SUPFAM" id="SSF142921">
    <property type="entry name" value="WGR domain-like"/>
    <property type="match status" value="1"/>
</dbReference>
<proteinExistence type="inferred from homology"/>
<dbReference type="GO" id="GO:0005730">
    <property type="term" value="C:nucleolus"/>
    <property type="evidence" value="ECO:0007669"/>
    <property type="project" value="TreeGrafter"/>
</dbReference>
<dbReference type="InterPro" id="IPR036930">
    <property type="entry name" value="WGR_dom_sf"/>
</dbReference>
<protein>
    <recommendedName>
        <fullName evidence="15">Poly [ADP-ribose] polymerase</fullName>
        <shortName evidence="15">PARP</shortName>
        <ecNumber evidence="15">2.4.2.-</ecNumber>
    </recommendedName>
</protein>
<dbReference type="InterPro" id="IPR004170">
    <property type="entry name" value="WWE_dom"/>
</dbReference>
<dbReference type="PROSITE" id="PS51977">
    <property type="entry name" value="WGR"/>
    <property type="match status" value="1"/>
</dbReference>
<evidence type="ECO:0000259" key="19">
    <source>
        <dbReference type="PROSITE" id="PS51977"/>
    </source>
</evidence>
<organism evidence="20 21">
    <name type="scientific">Trichonephila clavata</name>
    <name type="common">Joro spider</name>
    <name type="synonym">Nephila clavata</name>
    <dbReference type="NCBI Taxonomy" id="2740835"/>
    <lineage>
        <taxon>Eukaryota</taxon>
        <taxon>Metazoa</taxon>
        <taxon>Ecdysozoa</taxon>
        <taxon>Arthropoda</taxon>
        <taxon>Chelicerata</taxon>
        <taxon>Arachnida</taxon>
        <taxon>Araneae</taxon>
        <taxon>Araneomorphae</taxon>
        <taxon>Entelegynae</taxon>
        <taxon>Araneoidea</taxon>
        <taxon>Nephilidae</taxon>
        <taxon>Trichonephila</taxon>
    </lineage>
</organism>
<dbReference type="PANTHER" id="PTHR10459:SF60">
    <property type="entry name" value="POLY [ADP-RIBOSE] POLYMERASE 2"/>
    <property type="match status" value="1"/>
</dbReference>
<dbReference type="Pfam" id="PF02877">
    <property type="entry name" value="PARP_reg"/>
    <property type="match status" value="1"/>
</dbReference>
<feature type="domain" description="WGR" evidence="19">
    <location>
        <begin position="194"/>
        <end position="291"/>
    </location>
</feature>
<gene>
    <name evidence="20" type="primary">PARP2</name>
    <name evidence="20" type="ORF">TNCT_623051</name>
</gene>
<evidence type="ECO:0000256" key="13">
    <source>
        <dbReference type="ARBA" id="ARBA00024347"/>
    </source>
</evidence>
<dbReference type="EC" id="2.4.2.-" evidence="15"/>
<dbReference type="Gene3D" id="3.90.228.10">
    <property type="match status" value="1"/>
</dbReference>
<dbReference type="FunFam" id="1.20.142.10:FF:000002">
    <property type="entry name" value="Poly [ADP-ribose] polymerase"/>
    <property type="match status" value="1"/>
</dbReference>
<dbReference type="CDD" id="cd01437">
    <property type="entry name" value="parp_like"/>
    <property type="match status" value="1"/>
</dbReference>
<dbReference type="InterPro" id="IPR036616">
    <property type="entry name" value="Poly(ADP-ribose)pol_reg_dom_sf"/>
</dbReference>
<evidence type="ECO:0000259" key="16">
    <source>
        <dbReference type="PROSITE" id="PS50918"/>
    </source>
</evidence>
<comment type="catalytic activity">
    <reaction evidence="14">
        <text>NAD(+) + (ADP-D-ribosyl)n-acceptor = nicotinamide + (ADP-D-ribosyl)n+1-acceptor + H(+).</text>
        <dbReference type="EC" id="2.4.2.30"/>
    </reaction>
</comment>
<feature type="domain" description="PARP alpha-helical" evidence="18">
    <location>
        <begin position="310"/>
        <end position="427"/>
    </location>
</feature>
<reference evidence="20" key="1">
    <citation type="submission" date="2020-07" db="EMBL/GenBank/DDBJ databases">
        <title>Multicomponent nature underlies the extraordinary mechanical properties of spider dragline silk.</title>
        <authorList>
            <person name="Kono N."/>
            <person name="Nakamura H."/>
            <person name="Mori M."/>
            <person name="Yoshida Y."/>
            <person name="Ohtoshi R."/>
            <person name="Malay A.D."/>
            <person name="Moran D.A.P."/>
            <person name="Tomita M."/>
            <person name="Numata K."/>
            <person name="Arakawa K."/>
        </authorList>
    </citation>
    <scope>NUCLEOTIDE SEQUENCE</scope>
</reference>
<dbReference type="Gene3D" id="1.20.142.10">
    <property type="entry name" value="Poly(ADP-ribose) polymerase, regulatory domain"/>
    <property type="match status" value="1"/>
</dbReference>
<dbReference type="Proteomes" id="UP000887116">
    <property type="component" value="Unassembled WGS sequence"/>
</dbReference>
<keyword evidence="3 15" id="KW-0808">Transferase</keyword>
<keyword evidence="6" id="KW-0677">Repeat</keyword>
<dbReference type="InterPro" id="IPR004102">
    <property type="entry name" value="Poly(ADP-ribose)pol_reg_dom"/>
</dbReference>
<dbReference type="PROSITE" id="PS51060">
    <property type="entry name" value="PARP_ALPHA_HD"/>
    <property type="match status" value="1"/>
</dbReference>
<keyword evidence="11" id="KW-0238">DNA-binding</keyword>
<evidence type="ECO:0000256" key="5">
    <source>
        <dbReference type="ARBA" id="ARBA00022723"/>
    </source>
</evidence>
<evidence type="ECO:0000256" key="2">
    <source>
        <dbReference type="ARBA" id="ARBA00022676"/>
    </source>
</evidence>
<evidence type="ECO:0000256" key="4">
    <source>
        <dbReference type="ARBA" id="ARBA00022695"/>
    </source>
</evidence>
<comment type="subcellular location">
    <subcellularLocation>
        <location evidence="1">Nucleus</location>
    </subcellularLocation>
</comment>
<dbReference type="OrthoDB" id="429950at2759"/>
<evidence type="ECO:0000256" key="12">
    <source>
        <dbReference type="ARBA" id="ARBA00023242"/>
    </source>
</evidence>
<comment type="caution">
    <text evidence="20">The sequence shown here is derived from an EMBL/GenBank/DDBJ whole genome shotgun (WGS) entry which is preliminary data.</text>
</comment>
<dbReference type="GO" id="GO:0070212">
    <property type="term" value="P:protein poly-ADP-ribosylation"/>
    <property type="evidence" value="ECO:0007669"/>
    <property type="project" value="TreeGrafter"/>
</dbReference>
<keyword evidence="12" id="KW-0539">Nucleus</keyword>
<keyword evidence="9" id="KW-0862">Zinc</keyword>
<evidence type="ECO:0000256" key="8">
    <source>
        <dbReference type="ARBA" id="ARBA00022771"/>
    </source>
</evidence>
<dbReference type="Pfam" id="PF00644">
    <property type="entry name" value="PARP"/>
    <property type="match status" value="1"/>
</dbReference>
<dbReference type="InterPro" id="IPR018123">
    <property type="entry name" value="WWE-dom_subgr"/>
</dbReference>
<dbReference type="GO" id="GO:0003950">
    <property type="term" value="F:NAD+ poly-ADP-ribosyltransferase activity"/>
    <property type="evidence" value="ECO:0007669"/>
    <property type="project" value="UniProtKB-UniRule"/>
</dbReference>
<evidence type="ECO:0000256" key="9">
    <source>
        <dbReference type="ARBA" id="ARBA00022833"/>
    </source>
</evidence>
<dbReference type="GO" id="GO:0008270">
    <property type="term" value="F:zinc ion binding"/>
    <property type="evidence" value="ECO:0007669"/>
    <property type="project" value="UniProtKB-KW"/>
</dbReference>
<evidence type="ECO:0000256" key="10">
    <source>
        <dbReference type="ARBA" id="ARBA00023027"/>
    </source>
</evidence>
<evidence type="ECO:0000256" key="11">
    <source>
        <dbReference type="ARBA" id="ARBA00023125"/>
    </source>
</evidence>
<comment type="similarity">
    <text evidence="13">Belongs to the ARTD/PARP family.</text>
</comment>
<feature type="domain" description="PARP catalytic" evidence="17">
    <location>
        <begin position="435"/>
        <end position="657"/>
    </location>
</feature>
<evidence type="ECO:0000256" key="6">
    <source>
        <dbReference type="ARBA" id="ARBA00022737"/>
    </source>
</evidence>
<keyword evidence="10 15" id="KW-0520">NAD</keyword>
<keyword evidence="7" id="KW-0013">ADP-ribosylation</keyword>
<dbReference type="Gene3D" id="3.30.720.50">
    <property type="match status" value="1"/>
</dbReference>
<dbReference type="PROSITE" id="PS51059">
    <property type="entry name" value="PARP_CATALYTIC"/>
    <property type="match status" value="1"/>
</dbReference>
<dbReference type="InterPro" id="IPR037197">
    <property type="entry name" value="WWE_dom_sf"/>
</dbReference>
<dbReference type="GO" id="GO:0006302">
    <property type="term" value="P:double-strand break repair"/>
    <property type="evidence" value="ECO:0007669"/>
    <property type="project" value="TreeGrafter"/>
</dbReference>
<dbReference type="SUPFAM" id="SSF56399">
    <property type="entry name" value="ADP-ribosylation"/>
    <property type="match status" value="1"/>
</dbReference>
<evidence type="ECO:0000256" key="15">
    <source>
        <dbReference type="RuleBase" id="RU362114"/>
    </source>
</evidence>
<evidence type="ECO:0000259" key="17">
    <source>
        <dbReference type="PROSITE" id="PS51059"/>
    </source>
</evidence>
<keyword evidence="8" id="KW-0863">Zinc-finger</keyword>
<evidence type="ECO:0000313" key="20">
    <source>
        <dbReference type="EMBL" id="GFR25334.1"/>
    </source>
</evidence>
<evidence type="ECO:0000313" key="21">
    <source>
        <dbReference type="Proteomes" id="UP000887116"/>
    </source>
</evidence>
<accession>A0A8X6HKH6</accession>
<keyword evidence="2 15" id="KW-0328">Glycosyltransferase</keyword>
<dbReference type="SMART" id="SM00773">
    <property type="entry name" value="WGR"/>
    <property type="match status" value="1"/>
</dbReference>
<dbReference type="InterPro" id="IPR050800">
    <property type="entry name" value="ARTD/PARP"/>
</dbReference>
<dbReference type="Pfam" id="PF05406">
    <property type="entry name" value="WGR"/>
    <property type="match status" value="1"/>
</dbReference>
<dbReference type="InterPro" id="IPR008893">
    <property type="entry name" value="WGR_domain"/>
</dbReference>
<name>A0A8X6HKH6_TRICU</name>
<dbReference type="EMBL" id="BMAO01028521">
    <property type="protein sequence ID" value="GFR25334.1"/>
    <property type="molecule type" value="Genomic_DNA"/>
</dbReference>
<feature type="domain" description="WWE" evidence="16">
    <location>
        <begin position="34"/>
        <end position="109"/>
    </location>
</feature>
<dbReference type="PANTHER" id="PTHR10459">
    <property type="entry name" value="DNA LIGASE"/>
    <property type="match status" value="1"/>
</dbReference>
<dbReference type="Pfam" id="PF02825">
    <property type="entry name" value="WWE"/>
    <property type="match status" value="1"/>
</dbReference>
<dbReference type="InterPro" id="IPR012317">
    <property type="entry name" value="Poly(ADP-ribose)pol_cat_dom"/>
</dbReference>
<keyword evidence="4" id="KW-0548">Nucleotidyltransferase</keyword>
<dbReference type="GO" id="GO:1990404">
    <property type="term" value="F:NAD+-protein mono-ADP-ribosyltransferase activity"/>
    <property type="evidence" value="ECO:0007669"/>
    <property type="project" value="TreeGrafter"/>
</dbReference>
<evidence type="ECO:0000259" key="18">
    <source>
        <dbReference type="PROSITE" id="PS51060"/>
    </source>
</evidence>
<evidence type="ECO:0000256" key="14">
    <source>
        <dbReference type="ARBA" id="ARBA00033987"/>
    </source>
</evidence>
<dbReference type="SUPFAM" id="SSF47587">
    <property type="entry name" value="Domain of poly(ADP-ribose) polymerase"/>
    <property type="match status" value="1"/>
</dbReference>
<dbReference type="GO" id="GO:0016779">
    <property type="term" value="F:nucleotidyltransferase activity"/>
    <property type="evidence" value="ECO:0007669"/>
    <property type="project" value="UniProtKB-KW"/>
</dbReference>
<dbReference type="SMART" id="SM00678">
    <property type="entry name" value="WWE"/>
    <property type="match status" value="1"/>
</dbReference>
<dbReference type="AlphaFoldDB" id="A0A8X6HKH6"/>
<evidence type="ECO:0000256" key="3">
    <source>
        <dbReference type="ARBA" id="ARBA00022679"/>
    </source>
</evidence>
<dbReference type="PROSITE" id="PS50918">
    <property type="entry name" value="WWE"/>
    <property type="match status" value="1"/>
</dbReference>
<evidence type="ECO:0000256" key="7">
    <source>
        <dbReference type="ARBA" id="ARBA00022765"/>
    </source>
</evidence>
<sequence>MAENCVNTDNDPKKNIIVHLDEMYQINKVSSKRRKVRCAVYSEDFYSWSWLDDDGEWSSYTPRLVFLLELAYQKEVTEITFYDNGNYKVYLTAQVQINEESNYSRRVRRETVDAPITISLFNRALFESKFKEMCFNSSISLTKRWINLPSLSTMHSNLSSTPVNVHDPTPARFHEMDEILNEYLPPDRECPTKIFHVYQENGFPYSATLSYVNMSANNNKFSILQVLKHNSKKGFKFWQRFGRVGTQGQSEMKDFGTSLPNAKAAFEAKFLERTGNSWSDIKNFNYVYGKYNLLRIDLNPEKECKIETAKVQLEPPVKSLMDLICNKKVMNEILKEMSYDATNAPLGKLTFKQITGGYIALNKIAEVISRNGEVEELLKRCEEFYMKIPHNFGNKKPPVIQTKEDIEQKMELLKALTNIRLAMTVLNDESGYPEHPLNRCYNSFKYSLVPLDPTGEEFATLFQTILETHGPTHSTYNMILIDVFRCQEKGPSTYLDCGNKLLLWHGSRITNWVGILQKGLKIAPSEAPSAGDYFGKGLYFADVCSKSANYCQATKRNNEGLLLLCEVSLGNQRECQDSDSTFPQSLHPSYNSVFGKGRAAPSNFQTGVLSFDAKIPVGPLVQDDFSSAYLQYNEYVVYNVNQVRFKYLLRVKFNFKT</sequence>
<keyword evidence="21" id="KW-1185">Reference proteome</keyword>
<dbReference type="SUPFAM" id="SSF117839">
    <property type="entry name" value="WWE domain"/>
    <property type="match status" value="1"/>
</dbReference>
<keyword evidence="5" id="KW-0479">Metal-binding</keyword>
<dbReference type="GO" id="GO:0003677">
    <property type="term" value="F:DNA binding"/>
    <property type="evidence" value="ECO:0007669"/>
    <property type="project" value="UniProtKB-KW"/>
</dbReference>